<evidence type="ECO:0000256" key="10">
    <source>
        <dbReference type="ARBA" id="ARBA00022840"/>
    </source>
</evidence>
<evidence type="ECO:0000256" key="14">
    <source>
        <dbReference type="ARBA" id="ARBA00023136"/>
    </source>
</evidence>
<organism evidence="20 21">
    <name type="scientific">Aliicoccus persicus</name>
    <dbReference type="NCBI Taxonomy" id="930138"/>
    <lineage>
        <taxon>Bacteria</taxon>
        <taxon>Bacillati</taxon>
        <taxon>Bacillota</taxon>
        <taxon>Bacilli</taxon>
        <taxon>Bacillales</taxon>
        <taxon>Staphylococcaceae</taxon>
        <taxon>Aliicoccus</taxon>
    </lineage>
</organism>
<dbReference type="InterPro" id="IPR036890">
    <property type="entry name" value="HATPase_C_sf"/>
</dbReference>
<evidence type="ECO:0000256" key="17">
    <source>
        <dbReference type="SAM" id="Phobius"/>
    </source>
</evidence>
<keyword evidence="14 17" id="KW-0472">Membrane</keyword>
<evidence type="ECO:0000256" key="16">
    <source>
        <dbReference type="ARBA" id="ARBA00040841"/>
    </source>
</evidence>
<evidence type="ECO:0000256" key="8">
    <source>
        <dbReference type="ARBA" id="ARBA00022741"/>
    </source>
</evidence>
<evidence type="ECO:0000256" key="4">
    <source>
        <dbReference type="ARBA" id="ARBA00022475"/>
    </source>
</evidence>
<keyword evidence="5" id="KW-0597">Phosphoprotein</keyword>
<dbReference type="Pfam" id="PF00672">
    <property type="entry name" value="HAMP"/>
    <property type="match status" value="1"/>
</dbReference>
<dbReference type="SUPFAM" id="SSF55874">
    <property type="entry name" value="ATPase domain of HSP90 chaperone/DNA topoisomerase II/histidine kinase"/>
    <property type="match status" value="1"/>
</dbReference>
<dbReference type="EC" id="2.7.13.3" evidence="3"/>
<dbReference type="FunFam" id="1.10.287.130:FF:000001">
    <property type="entry name" value="Two-component sensor histidine kinase"/>
    <property type="match status" value="1"/>
</dbReference>
<dbReference type="CDD" id="cd00075">
    <property type="entry name" value="HATPase"/>
    <property type="match status" value="1"/>
</dbReference>
<gene>
    <name evidence="20" type="ORF">SAMN05192557_0837</name>
</gene>
<evidence type="ECO:0000256" key="15">
    <source>
        <dbReference type="ARBA" id="ARBA00037219"/>
    </source>
</evidence>
<dbReference type="Pfam" id="PF02518">
    <property type="entry name" value="HATPase_c"/>
    <property type="match status" value="1"/>
</dbReference>
<dbReference type="Gene3D" id="1.10.287.130">
    <property type="match status" value="1"/>
</dbReference>
<evidence type="ECO:0000256" key="5">
    <source>
        <dbReference type="ARBA" id="ARBA00022553"/>
    </source>
</evidence>
<proteinExistence type="predicted"/>
<dbReference type="RefSeq" id="WP_180366207.1">
    <property type="nucleotide sequence ID" value="NZ_FOIT01000002.1"/>
</dbReference>
<feature type="transmembrane region" description="Helical" evidence="17">
    <location>
        <begin position="6"/>
        <end position="26"/>
    </location>
</feature>
<dbReference type="FunFam" id="3.30.565.10:FF:000006">
    <property type="entry name" value="Sensor histidine kinase WalK"/>
    <property type="match status" value="1"/>
</dbReference>
<keyword evidence="12" id="KW-0902">Two-component regulatory system</keyword>
<evidence type="ECO:0000256" key="2">
    <source>
        <dbReference type="ARBA" id="ARBA00004651"/>
    </source>
</evidence>
<dbReference type="Pfam" id="PF00512">
    <property type="entry name" value="HisKA"/>
    <property type="match status" value="1"/>
</dbReference>
<evidence type="ECO:0000256" key="6">
    <source>
        <dbReference type="ARBA" id="ARBA00022679"/>
    </source>
</evidence>
<sequence>MNSLYSKFAITTLGIMALSFLISFLLSNAYYQHFLKDENDAKNVEVSESIKEYIESDPNIDVSAYLKSVADVGYQIIVVNEDYEMTHYGSNFREENLPIDAVDQVLAGDTFHGIMEFPSETFVTGFFSNESINTIGVPVGDYAIFVRPDVSMLFHELQLLFAWLLGIMVVLSVILVLVGTKILVQPITQLQLATQRLASGDYDTSNVNTERRDEIGQLSRNFVAMTKKIETQQSMQKAFISNISHDIQSPLANIKGYSELLAIENASPEHVAYLNVINQEVLRISTLTDQLLVLTKLDYEEDFMTISEIDVKTQLETLIESFTWRIEEKGLMITYDLEESVVRGDSALLNMVWDNLLSNAIKYNVDGGSIDVTLKNTGEDVSVTVKDTGIGIPQDQLNTIFARFYRADESRSPGIKGSGLGLAIVKQIVDLHDGSVEVSSSDSGAEFRVRLKK</sequence>
<dbReference type="InterPro" id="IPR005467">
    <property type="entry name" value="His_kinase_dom"/>
</dbReference>
<feature type="domain" description="Histidine kinase" evidence="18">
    <location>
        <begin position="242"/>
        <end position="453"/>
    </location>
</feature>
<accession>A0A662Z3J3</accession>
<protein>
    <recommendedName>
        <fullName evidence="16">Heme sensor protein HssS</fullName>
        <ecNumber evidence="3">2.7.13.3</ecNumber>
    </recommendedName>
</protein>
<evidence type="ECO:0000259" key="19">
    <source>
        <dbReference type="PROSITE" id="PS50885"/>
    </source>
</evidence>
<dbReference type="InterPro" id="IPR003661">
    <property type="entry name" value="HisK_dim/P_dom"/>
</dbReference>
<evidence type="ECO:0000256" key="1">
    <source>
        <dbReference type="ARBA" id="ARBA00000085"/>
    </source>
</evidence>
<comment type="subcellular location">
    <subcellularLocation>
        <location evidence="2">Cell membrane</location>
        <topology evidence="2">Multi-pass membrane protein</topology>
    </subcellularLocation>
</comment>
<keyword evidence="4" id="KW-1003">Cell membrane</keyword>
<dbReference type="SMART" id="SM00304">
    <property type="entry name" value="HAMP"/>
    <property type="match status" value="1"/>
</dbReference>
<dbReference type="InterPro" id="IPR004358">
    <property type="entry name" value="Sig_transdc_His_kin-like_C"/>
</dbReference>
<dbReference type="PROSITE" id="PS50109">
    <property type="entry name" value="HIS_KIN"/>
    <property type="match status" value="1"/>
</dbReference>
<comment type="catalytic activity">
    <reaction evidence="1">
        <text>ATP + protein L-histidine = ADP + protein N-phospho-L-histidine.</text>
        <dbReference type="EC" id="2.7.13.3"/>
    </reaction>
</comment>
<feature type="transmembrane region" description="Helical" evidence="17">
    <location>
        <begin position="160"/>
        <end position="184"/>
    </location>
</feature>
<dbReference type="CDD" id="cd06225">
    <property type="entry name" value="HAMP"/>
    <property type="match status" value="1"/>
</dbReference>
<keyword evidence="21" id="KW-1185">Reference proteome</keyword>
<evidence type="ECO:0000256" key="12">
    <source>
        <dbReference type="ARBA" id="ARBA00023012"/>
    </source>
</evidence>
<reference evidence="20 21" key="1">
    <citation type="submission" date="2016-10" db="EMBL/GenBank/DDBJ databases">
        <authorList>
            <person name="Varghese N."/>
            <person name="Submissions S."/>
        </authorList>
    </citation>
    <scope>NUCLEOTIDE SEQUENCE [LARGE SCALE GENOMIC DNA]</scope>
    <source>
        <strain evidence="20 21">IBRC-M10081</strain>
    </source>
</reference>
<dbReference type="GO" id="GO:0005886">
    <property type="term" value="C:plasma membrane"/>
    <property type="evidence" value="ECO:0007669"/>
    <property type="project" value="UniProtKB-SubCell"/>
</dbReference>
<keyword evidence="10" id="KW-0067">ATP-binding</keyword>
<dbReference type="InterPro" id="IPR036097">
    <property type="entry name" value="HisK_dim/P_sf"/>
</dbReference>
<dbReference type="InterPro" id="IPR050398">
    <property type="entry name" value="HssS/ArlS-like"/>
</dbReference>
<keyword evidence="13" id="KW-0843">Virulence</keyword>
<dbReference type="SUPFAM" id="SSF158472">
    <property type="entry name" value="HAMP domain-like"/>
    <property type="match status" value="1"/>
</dbReference>
<evidence type="ECO:0000256" key="7">
    <source>
        <dbReference type="ARBA" id="ARBA00022692"/>
    </source>
</evidence>
<keyword evidence="6" id="KW-0808">Transferase</keyword>
<evidence type="ECO:0000259" key="18">
    <source>
        <dbReference type="PROSITE" id="PS50109"/>
    </source>
</evidence>
<dbReference type="PANTHER" id="PTHR45528">
    <property type="entry name" value="SENSOR HISTIDINE KINASE CPXA"/>
    <property type="match status" value="1"/>
</dbReference>
<dbReference type="AlphaFoldDB" id="A0A662Z3J3"/>
<dbReference type="SMART" id="SM00387">
    <property type="entry name" value="HATPase_c"/>
    <property type="match status" value="1"/>
</dbReference>
<keyword evidence="7 17" id="KW-0812">Transmembrane</keyword>
<dbReference type="PROSITE" id="PS50885">
    <property type="entry name" value="HAMP"/>
    <property type="match status" value="1"/>
</dbReference>
<dbReference type="SUPFAM" id="SSF47384">
    <property type="entry name" value="Homodimeric domain of signal transducing histidine kinase"/>
    <property type="match status" value="1"/>
</dbReference>
<comment type="function">
    <text evidence="15">Member of the two-component regulatory system HssS/HssR involved in intracellular heme homeostasis and tempering of staphylococcal virulence. HssS functions as a heme sensor histidine kinase which is autophosphorylated at a histidine residue and transfers its phosphate group to an aspartate residue of HssR. HssR/HssS activates the expression of hrtAB, an efflux pump, in response to extracellular heme, hemin, hemoglobin or blood.</text>
</comment>
<dbReference type="Gene3D" id="6.10.340.10">
    <property type="match status" value="1"/>
</dbReference>
<feature type="domain" description="HAMP" evidence="19">
    <location>
        <begin position="181"/>
        <end position="234"/>
    </location>
</feature>
<dbReference type="EMBL" id="FOIT01000002">
    <property type="protein sequence ID" value="SEV93062.1"/>
    <property type="molecule type" value="Genomic_DNA"/>
</dbReference>
<keyword evidence="11 17" id="KW-1133">Transmembrane helix</keyword>
<evidence type="ECO:0000256" key="9">
    <source>
        <dbReference type="ARBA" id="ARBA00022777"/>
    </source>
</evidence>
<dbReference type="InterPro" id="IPR003594">
    <property type="entry name" value="HATPase_dom"/>
</dbReference>
<dbReference type="Proteomes" id="UP000243605">
    <property type="component" value="Unassembled WGS sequence"/>
</dbReference>
<evidence type="ECO:0000313" key="21">
    <source>
        <dbReference type="Proteomes" id="UP000243605"/>
    </source>
</evidence>
<evidence type="ECO:0000313" key="20">
    <source>
        <dbReference type="EMBL" id="SEV93062.1"/>
    </source>
</evidence>
<keyword evidence="8" id="KW-0547">Nucleotide-binding</keyword>
<keyword evidence="9 20" id="KW-0418">Kinase</keyword>
<dbReference type="PANTHER" id="PTHR45528:SF11">
    <property type="entry name" value="HISTIDINE KINASE"/>
    <property type="match status" value="1"/>
</dbReference>
<dbReference type="InterPro" id="IPR003660">
    <property type="entry name" value="HAMP_dom"/>
</dbReference>
<dbReference type="GO" id="GO:0005524">
    <property type="term" value="F:ATP binding"/>
    <property type="evidence" value="ECO:0007669"/>
    <property type="project" value="UniProtKB-KW"/>
</dbReference>
<dbReference type="CDD" id="cd00082">
    <property type="entry name" value="HisKA"/>
    <property type="match status" value="1"/>
</dbReference>
<dbReference type="GO" id="GO:0000155">
    <property type="term" value="F:phosphorelay sensor kinase activity"/>
    <property type="evidence" value="ECO:0007669"/>
    <property type="project" value="InterPro"/>
</dbReference>
<evidence type="ECO:0000256" key="13">
    <source>
        <dbReference type="ARBA" id="ARBA00023026"/>
    </source>
</evidence>
<dbReference type="SMART" id="SM00388">
    <property type="entry name" value="HisKA"/>
    <property type="match status" value="1"/>
</dbReference>
<name>A0A662Z3J3_9STAP</name>
<evidence type="ECO:0000256" key="11">
    <source>
        <dbReference type="ARBA" id="ARBA00022989"/>
    </source>
</evidence>
<evidence type="ECO:0000256" key="3">
    <source>
        <dbReference type="ARBA" id="ARBA00012438"/>
    </source>
</evidence>
<dbReference type="PRINTS" id="PR00344">
    <property type="entry name" value="BCTRLSENSOR"/>
</dbReference>
<dbReference type="Gene3D" id="3.30.565.10">
    <property type="entry name" value="Histidine kinase-like ATPase, C-terminal domain"/>
    <property type="match status" value="1"/>
</dbReference>